<evidence type="ECO:0000313" key="3">
    <source>
        <dbReference type="Proteomes" id="UP000229044"/>
    </source>
</evidence>
<proteinExistence type="predicted"/>
<accession>A0A2G1VA77</accession>
<comment type="caution">
    <text evidence="2">The sequence shown here is derived from an EMBL/GenBank/DDBJ whole genome shotgun (WGS) entry which is preliminary data.</text>
</comment>
<reference evidence="2 3" key="1">
    <citation type="submission" date="2017-09" db="EMBL/GenBank/DDBJ databases">
        <title>The draft genome sequences of Marinobacter guineae M3B.</title>
        <authorList>
            <person name="Cao J."/>
        </authorList>
    </citation>
    <scope>NUCLEOTIDE SEQUENCE [LARGE SCALE GENOMIC DNA]</scope>
    <source>
        <strain evidence="2 3">M3B</strain>
    </source>
</reference>
<gene>
    <name evidence="2" type="ORF">CLH62_20535</name>
</gene>
<dbReference type="EMBL" id="NTFI01000013">
    <property type="protein sequence ID" value="PHQ23666.1"/>
    <property type="molecule type" value="Genomic_DNA"/>
</dbReference>
<protein>
    <submittedName>
        <fullName evidence="2">Uncharacterized protein</fullName>
    </submittedName>
</protein>
<keyword evidence="3" id="KW-1185">Reference proteome</keyword>
<evidence type="ECO:0000256" key="1">
    <source>
        <dbReference type="SAM" id="Coils"/>
    </source>
</evidence>
<feature type="coiled-coil region" evidence="1">
    <location>
        <begin position="25"/>
        <end position="74"/>
    </location>
</feature>
<keyword evidence="1" id="KW-0175">Coiled coil</keyword>
<organism evidence="2 3">
    <name type="scientific">Marinobacter guineae</name>
    <dbReference type="NCBI Taxonomy" id="432303"/>
    <lineage>
        <taxon>Bacteria</taxon>
        <taxon>Pseudomonadati</taxon>
        <taxon>Pseudomonadota</taxon>
        <taxon>Gammaproteobacteria</taxon>
        <taxon>Pseudomonadales</taxon>
        <taxon>Marinobacteraceae</taxon>
        <taxon>Marinobacter</taxon>
    </lineage>
</organism>
<evidence type="ECO:0000313" key="2">
    <source>
        <dbReference type="EMBL" id="PHQ23666.1"/>
    </source>
</evidence>
<name>A0A2G1VA77_9GAMM</name>
<dbReference type="AlphaFoldDB" id="A0A2G1VA77"/>
<dbReference type="Proteomes" id="UP000229044">
    <property type="component" value="Unassembled WGS sequence"/>
</dbReference>
<sequence length="125" mass="14235">MGGVKVMAEKFVNLHQRRLVLIETMGNLDEEKRRLKARMASATDEAKRRIGNEIEELQQQREAARLELAEINQAIKASKAVKHRGGADVSVSQVFVELARRHLEKEDFDYLYQQSLQAANCANDL</sequence>